<keyword evidence="2" id="KW-0472">Membrane</keyword>
<evidence type="ECO:0000256" key="1">
    <source>
        <dbReference type="SAM" id="MobiDB-lite"/>
    </source>
</evidence>
<gene>
    <name evidence="4" type="ORF">BG845_04457</name>
</gene>
<feature type="transmembrane region" description="Helical" evidence="2">
    <location>
        <begin position="106"/>
        <end position="126"/>
    </location>
</feature>
<protein>
    <submittedName>
        <fullName evidence="4">TMAO/DMSO reductase</fullName>
    </submittedName>
</protein>
<dbReference type="InterPro" id="IPR000572">
    <property type="entry name" value="OxRdtase_Mopterin-bd_dom"/>
</dbReference>
<feature type="domain" description="Oxidoreductase molybdopterin-binding" evidence="3">
    <location>
        <begin position="281"/>
        <end position="431"/>
    </location>
</feature>
<evidence type="ECO:0000259" key="3">
    <source>
        <dbReference type="Pfam" id="PF00174"/>
    </source>
</evidence>
<feature type="region of interest" description="Disordered" evidence="1">
    <location>
        <begin position="528"/>
        <end position="548"/>
    </location>
</feature>
<dbReference type="PANTHER" id="PTHR19372:SF7">
    <property type="entry name" value="SULFITE OXIDASE, MITOCHONDRIAL"/>
    <property type="match status" value="1"/>
</dbReference>
<organism evidence="4 5">
    <name type="scientific">Pseudonocardia autotrophica</name>
    <name type="common">Amycolata autotrophica</name>
    <name type="synonym">Nocardia autotrophica</name>
    <dbReference type="NCBI Taxonomy" id="2074"/>
    <lineage>
        <taxon>Bacteria</taxon>
        <taxon>Bacillati</taxon>
        <taxon>Actinomycetota</taxon>
        <taxon>Actinomycetes</taxon>
        <taxon>Pseudonocardiales</taxon>
        <taxon>Pseudonocardiaceae</taxon>
        <taxon>Pseudonocardia</taxon>
    </lineage>
</organism>
<dbReference type="AlphaFoldDB" id="A0A1Y2MRI4"/>
<dbReference type="GO" id="GO:0008482">
    <property type="term" value="F:sulfite oxidase activity"/>
    <property type="evidence" value="ECO:0007669"/>
    <property type="project" value="TreeGrafter"/>
</dbReference>
<reference evidence="4 5" key="1">
    <citation type="submission" date="2016-09" db="EMBL/GenBank/DDBJ databases">
        <title>Pseudonocardia autotrophica DSM535, a candidate organism with high potential of specific P450 cytochromes.</title>
        <authorList>
            <person name="Grumaz C."/>
            <person name="Vainshtein Y."/>
            <person name="Kirstahler P."/>
            <person name="Sohn K."/>
        </authorList>
    </citation>
    <scope>NUCLEOTIDE SEQUENCE [LARGE SCALE GENOMIC DNA]</scope>
    <source>
        <strain evidence="4 5">DSM 535</strain>
    </source>
</reference>
<dbReference type="STRING" id="2074.BG845_04457"/>
<sequence>MTTDERAPVKASTVLSRSVAIMVELLAIIAAVASGHLVAGLLAPASSPFVAVGDAVVRLSPQPVVEFAKSAFGTADKPVLLAGTAVLLMLAGAAAGLAARHRPLPGTLAVVLLGVVSTVAVLAGPAARPSDVFAPLTALVVGLLTQLGLHHLARSAAAARHSAPGAAGATGPAGPPGPADPAGPISSGDGPAATPVRRRTVLAGASAAVAVGSLVAGGAGVALAASGRGIAESRATVTRRLAMARLTERAPAIPESAGFARFGTVPFVTSNADFYRIDVALQIPAVRAEDWSLRIHGRVDREITLNFDDLMARPLVERTITMTCVSNTVGGNLVSTANFVGVDLAPLLLEAGVDPAADQIVSTSRDGWTAGTPTATVLEPGRGAILALGMNGESLPVEHGFPVRMVVPGLYGYVSATKWLAEIELTTFADRTVYWRDRGWGERAPIKTQCRIDAPTGFSEQPAGRVRVAGVAWAQPVGIAQVEVRADGGPWVRAELATEVNPNTWRMWTAELDLEPGSHTLTARATDRRGLTQTEERVDPIPDGATGQPQVILTVA</sequence>
<dbReference type="PANTHER" id="PTHR19372">
    <property type="entry name" value="SULFITE REDUCTASE"/>
    <property type="match status" value="1"/>
</dbReference>
<keyword evidence="2" id="KW-0812">Transmembrane</keyword>
<dbReference type="Proteomes" id="UP000194360">
    <property type="component" value="Unassembled WGS sequence"/>
</dbReference>
<dbReference type="EMBL" id="MIGB01000027">
    <property type="protein sequence ID" value="OSY37834.1"/>
    <property type="molecule type" value="Genomic_DNA"/>
</dbReference>
<dbReference type="InterPro" id="IPR036374">
    <property type="entry name" value="OxRdtase_Mopterin-bd_sf"/>
</dbReference>
<feature type="region of interest" description="Disordered" evidence="1">
    <location>
        <begin position="163"/>
        <end position="194"/>
    </location>
</feature>
<proteinExistence type="predicted"/>
<dbReference type="SUPFAM" id="SSF81296">
    <property type="entry name" value="E set domains"/>
    <property type="match status" value="1"/>
</dbReference>
<evidence type="ECO:0000313" key="4">
    <source>
        <dbReference type="EMBL" id="OSY37834.1"/>
    </source>
</evidence>
<feature type="transmembrane region" description="Helical" evidence="2">
    <location>
        <begin position="132"/>
        <end position="153"/>
    </location>
</feature>
<dbReference type="GO" id="GO:0020037">
    <property type="term" value="F:heme binding"/>
    <property type="evidence" value="ECO:0007669"/>
    <property type="project" value="TreeGrafter"/>
</dbReference>
<keyword evidence="2" id="KW-1133">Transmembrane helix</keyword>
<comment type="caution">
    <text evidence="4">The sequence shown here is derived from an EMBL/GenBank/DDBJ whole genome shotgun (WGS) entry which is preliminary data.</text>
</comment>
<dbReference type="GO" id="GO:0043546">
    <property type="term" value="F:molybdopterin cofactor binding"/>
    <property type="evidence" value="ECO:0007669"/>
    <property type="project" value="TreeGrafter"/>
</dbReference>
<feature type="transmembrane region" description="Helical" evidence="2">
    <location>
        <begin position="79"/>
        <end position="99"/>
    </location>
</feature>
<dbReference type="InterPro" id="IPR014756">
    <property type="entry name" value="Ig_E-set"/>
</dbReference>
<name>A0A1Y2MRI4_PSEAH</name>
<feature type="compositionally biased region" description="Basic and acidic residues" evidence="1">
    <location>
        <begin position="528"/>
        <end position="540"/>
    </location>
</feature>
<dbReference type="Gene3D" id="3.90.420.10">
    <property type="entry name" value="Oxidoreductase, molybdopterin-binding domain"/>
    <property type="match status" value="1"/>
</dbReference>
<dbReference type="Gene3D" id="2.60.40.650">
    <property type="match status" value="1"/>
</dbReference>
<accession>A0A1Y2MRI4</accession>
<evidence type="ECO:0000313" key="5">
    <source>
        <dbReference type="Proteomes" id="UP000194360"/>
    </source>
</evidence>
<feature type="transmembrane region" description="Helical" evidence="2">
    <location>
        <begin position="21"/>
        <end position="43"/>
    </location>
</feature>
<dbReference type="Pfam" id="PF00174">
    <property type="entry name" value="Oxidored_molyb"/>
    <property type="match status" value="1"/>
</dbReference>
<dbReference type="RefSeq" id="WP_307724028.1">
    <property type="nucleotide sequence ID" value="NZ_AP018920.1"/>
</dbReference>
<feature type="transmembrane region" description="Helical" evidence="2">
    <location>
        <begin position="201"/>
        <end position="225"/>
    </location>
</feature>
<dbReference type="GO" id="GO:0006790">
    <property type="term" value="P:sulfur compound metabolic process"/>
    <property type="evidence" value="ECO:0007669"/>
    <property type="project" value="TreeGrafter"/>
</dbReference>
<feature type="compositionally biased region" description="Low complexity" evidence="1">
    <location>
        <begin position="163"/>
        <end position="172"/>
    </location>
</feature>
<dbReference type="SUPFAM" id="SSF56524">
    <property type="entry name" value="Oxidoreductase molybdopterin-binding domain"/>
    <property type="match status" value="1"/>
</dbReference>
<evidence type="ECO:0000256" key="2">
    <source>
        <dbReference type="SAM" id="Phobius"/>
    </source>
</evidence>
<keyword evidence="5" id="KW-1185">Reference proteome</keyword>